<dbReference type="GO" id="GO:0009507">
    <property type="term" value="C:chloroplast"/>
    <property type="evidence" value="ECO:0007669"/>
    <property type="project" value="TreeGrafter"/>
</dbReference>
<dbReference type="GO" id="GO:0009773">
    <property type="term" value="P:photosynthetic electron transport in photosystem I"/>
    <property type="evidence" value="ECO:0007669"/>
    <property type="project" value="InterPro"/>
</dbReference>
<dbReference type="EMBL" id="JALJOU010000014">
    <property type="protein sequence ID" value="KAK9839792.1"/>
    <property type="molecule type" value="Genomic_DNA"/>
</dbReference>
<evidence type="ECO:0008006" key="4">
    <source>
        <dbReference type="Google" id="ProtNLM"/>
    </source>
</evidence>
<evidence type="ECO:0000256" key="1">
    <source>
        <dbReference type="SAM" id="MobiDB-lite"/>
    </source>
</evidence>
<proteinExistence type="predicted"/>
<dbReference type="InterPro" id="IPR037497">
    <property type="entry name" value="PGR5"/>
</dbReference>
<dbReference type="AlphaFoldDB" id="A0AAW1S2E7"/>
<protein>
    <recommendedName>
        <fullName evidence="4">Proton gradient regulation 5</fullName>
    </recommendedName>
</protein>
<organism evidence="2 3">
    <name type="scientific">Elliptochloris bilobata</name>
    <dbReference type="NCBI Taxonomy" id="381761"/>
    <lineage>
        <taxon>Eukaryota</taxon>
        <taxon>Viridiplantae</taxon>
        <taxon>Chlorophyta</taxon>
        <taxon>core chlorophytes</taxon>
        <taxon>Trebouxiophyceae</taxon>
        <taxon>Trebouxiophyceae incertae sedis</taxon>
        <taxon>Elliptochloris clade</taxon>
        <taxon>Elliptochloris</taxon>
    </lineage>
</organism>
<feature type="region of interest" description="Disordered" evidence="1">
    <location>
        <begin position="1"/>
        <end position="24"/>
    </location>
</feature>
<dbReference type="PANTHER" id="PTHR35709">
    <property type="entry name" value="PROTEIN PROTON GRADIENT REGULATION 5, CHLOROPLASTIC"/>
    <property type="match status" value="1"/>
</dbReference>
<gene>
    <name evidence="2" type="ORF">WJX81_002061</name>
</gene>
<dbReference type="GO" id="GO:0009644">
    <property type="term" value="P:response to high light intensity"/>
    <property type="evidence" value="ECO:0007669"/>
    <property type="project" value="InterPro"/>
</dbReference>
<feature type="compositionally biased region" description="Polar residues" evidence="1">
    <location>
        <begin position="14"/>
        <end position="24"/>
    </location>
</feature>
<comment type="caution">
    <text evidence="2">The sequence shown here is derived from an EMBL/GenBank/DDBJ whole genome shotgun (WGS) entry which is preliminary data.</text>
</comment>
<name>A0AAW1S2E7_9CHLO</name>
<accession>A0AAW1S2E7</accession>
<evidence type="ECO:0000313" key="2">
    <source>
        <dbReference type="EMBL" id="KAK9839792.1"/>
    </source>
</evidence>
<dbReference type="Proteomes" id="UP001445335">
    <property type="component" value="Unassembled WGS sequence"/>
</dbReference>
<reference evidence="2 3" key="1">
    <citation type="journal article" date="2024" name="Nat. Commun.">
        <title>Phylogenomics reveals the evolutionary origins of lichenization in chlorophyte algae.</title>
        <authorList>
            <person name="Puginier C."/>
            <person name="Libourel C."/>
            <person name="Otte J."/>
            <person name="Skaloud P."/>
            <person name="Haon M."/>
            <person name="Grisel S."/>
            <person name="Petersen M."/>
            <person name="Berrin J.G."/>
            <person name="Delaux P.M."/>
            <person name="Dal Grande F."/>
            <person name="Keller J."/>
        </authorList>
    </citation>
    <scope>NUCLEOTIDE SEQUENCE [LARGE SCALE GENOMIC DNA]</scope>
    <source>
        <strain evidence="2 3">SAG 245.80</strain>
    </source>
</reference>
<evidence type="ECO:0000313" key="3">
    <source>
        <dbReference type="Proteomes" id="UP001445335"/>
    </source>
</evidence>
<sequence length="91" mass="10089">MRRRGMRAGMRSVRQVTRMGNKSGSGPFTPLVIVVRNAMGKKEFNQFRGKAISLHSQVIKDFGKNVGVDSKQVQGLIRLAKQNGEKLGFLS</sequence>
<dbReference type="GO" id="GO:0009055">
    <property type="term" value="F:electron transfer activity"/>
    <property type="evidence" value="ECO:0007669"/>
    <property type="project" value="TreeGrafter"/>
</dbReference>
<dbReference type="PANTHER" id="PTHR35709:SF1">
    <property type="entry name" value="PROTEIN PROTON GRADIENT REGULATION 5, CHLOROPLASTIC"/>
    <property type="match status" value="1"/>
</dbReference>
<keyword evidence="3" id="KW-1185">Reference proteome</keyword>